<keyword evidence="5 6" id="KW-0472">Membrane</keyword>
<evidence type="ECO:0008006" key="8">
    <source>
        <dbReference type="Google" id="ProtNLM"/>
    </source>
</evidence>
<organism evidence="7">
    <name type="scientific">marine metagenome</name>
    <dbReference type="NCBI Taxonomy" id="408172"/>
    <lineage>
        <taxon>unclassified sequences</taxon>
        <taxon>metagenomes</taxon>
        <taxon>ecological metagenomes</taxon>
    </lineage>
</organism>
<name>A0A381P2P7_9ZZZZ</name>
<evidence type="ECO:0000256" key="2">
    <source>
        <dbReference type="ARBA" id="ARBA00022475"/>
    </source>
</evidence>
<feature type="transmembrane region" description="Helical" evidence="6">
    <location>
        <begin position="6"/>
        <end position="27"/>
    </location>
</feature>
<feature type="transmembrane region" description="Helical" evidence="6">
    <location>
        <begin position="60"/>
        <end position="81"/>
    </location>
</feature>
<evidence type="ECO:0000313" key="7">
    <source>
        <dbReference type="EMBL" id="SUZ61181.1"/>
    </source>
</evidence>
<feature type="transmembrane region" description="Helical" evidence="6">
    <location>
        <begin position="102"/>
        <end position="120"/>
    </location>
</feature>
<feature type="transmembrane region" description="Helical" evidence="6">
    <location>
        <begin position="328"/>
        <end position="346"/>
    </location>
</feature>
<proteinExistence type="predicted"/>
<evidence type="ECO:0000256" key="4">
    <source>
        <dbReference type="ARBA" id="ARBA00022989"/>
    </source>
</evidence>
<evidence type="ECO:0000256" key="5">
    <source>
        <dbReference type="ARBA" id="ARBA00023136"/>
    </source>
</evidence>
<protein>
    <recommendedName>
        <fullName evidence="8">Lipopolysaccharide export system permease protein LptF</fullName>
    </recommendedName>
</protein>
<keyword evidence="3 6" id="KW-0812">Transmembrane</keyword>
<dbReference type="PANTHER" id="PTHR33529:SF6">
    <property type="entry name" value="YJGP_YJGQ FAMILY PERMEASE"/>
    <property type="match status" value="1"/>
</dbReference>
<dbReference type="GO" id="GO:0015920">
    <property type="term" value="P:lipopolysaccharide transport"/>
    <property type="evidence" value="ECO:0007669"/>
    <property type="project" value="TreeGrafter"/>
</dbReference>
<dbReference type="InterPro" id="IPR005495">
    <property type="entry name" value="LptG/LptF_permease"/>
</dbReference>
<dbReference type="PANTHER" id="PTHR33529">
    <property type="entry name" value="SLR0882 PROTEIN-RELATED"/>
    <property type="match status" value="1"/>
</dbReference>
<feature type="transmembrane region" description="Helical" evidence="6">
    <location>
        <begin position="266"/>
        <end position="286"/>
    </location>
</feature>
<reference evidence="7" key="1">
    <citation type="submission" date="2018-05" db="EMBL/GenBank/DDBJ databases">
        <authorList>
            <person name="Lanie J.A."/>
            <person name="Ng W.-L."/>
            <person name="Kazmierczak K.M."/>
            <person name="Andrzejewski T.M."/>
            <person name="Davidsen T.M."/>
            <person name="Wayne K.J."/>
            <person name="Tettelin H."/>
            <person name="Glass J.I."/>
            <person name="Rusch D."/>
            <person name="Podicherti R."/>
            <person name="Tsui H.-C.T."/>
            <person name="Winkler M.E."/>
        </authorList>
    </citation>
    <scope>NUCLEOTIDE SEQUENCE</scope>
</reference>
<sequence>MLLSRSIFLQLIFPFILASGILTFILSMETVYRLIYLIVERGVSVFSVGLLLLYRLPQFLSVTLPLAIVIASVVLMVRLSTDNEIYAMNAIGISYWQIGRPFFLFGIVTTVLALSITLWLQPAGYAAFEEEKLRVLKTQTTKTIQPLVLNYDFPDKVLHVQDKGENEDLSGVFITDREFTADSMVTLADRGRINVREGERDLVLSLEDGRIHLQGSAENYRTIAFEKFHYIFRPLQIVPEKKDGHIWGVSTSALWRNSSQPSQIELFLRLTTPWACVAFAVAMVPLGLVNPRRGRSGAFLRGLILVVFYYLLWMGAKEMTQNLNYQPHVLWLPPLLIWFFGLYSLYKNNLNRSNIIDLLNSAAKIKPRAKQ</sequence>
<dbReference type="Pfam" id="PF03739">
    <property type="entry name" value="LptF_LptG"/>
    <property type="match status" value="1"/>
</dbReference>
<dbReference type="AlphaFoldDB" id="A0A381P2P7"/>
<evidence type="ECO:0000256" key="3">
    <source>
        <dbReference type="ARBA" id="ARBA00022692"/>
    </source>
</evidence>
<dbReference type="EMBL" id="UINC01000786">
    <property type="protein sequence ID" value="SUZ61181.1"/>
    <property type="molecule type" value="Genomic_DNA"/>
</dbReference>
<evidence type="ECO:0000256" key="6">
    <source>
        <dbReference type="SAM" id="Phobius"/>
    </source>
</evidence>
<accession>A0A381P2P7</accession>
<feature type="transmembrane region" description="Helical" evidence="6">
    <location>
        <begin position="298"/>
        <end position="316"/>
    </location>
</feature>
<dbReference type="GO" id="GO:0043190">
    <property type="term" value="C:ATP-binding cassette (ABC) transporter complex"/>
    <property type="evidence" value="ECO:0007669"/>
    <property type="project" value="TreeGrafter"/>
</dbReference>
<evidence type="ECO:0000256" key="1">
    <source>
        <dbReference type="ARBA" id="ARBA00004651"/>
    </source>
</evidence>
<comment type="subcellular location">
    <subcellularLocation>
        <location evidence="1">Cell membrane</location>
        <topology evidence="1">Multi-pass membrane protein</topology>
    </subcellularLocation>
</comment>
<keyword evidence="2" id="KW-1003">Cell membrane</keyword>
<keyword evidence="4 6" id="KW-1133">Transmembrane helix</keyword>
<gene>
    <name evidence="7" type="ORF">METZ01_LOCUS14035</name>
</gene>